<dbReference type="NCBIfam" id="TIGR03501">
    <property type="entry name" value="GlyGly_CTERM"/>
    <property type="match status" value="1"/>
</dbReference>
<evidence type="ECO:0000256" key="10">
    <source>
        <dbReference type="SAM" id="MobiDB-lite"/>
    </source>
</evidence>
<keyword evidence="8" id="KW-0624">Polysaccharide degradation</keyword>
<dbReference type="PANTHER" id="PTHR39730:SF1">
    <property type="entry name" value="ENDOGLUCANASE 1"/>
    <property type="match status" value="1"/>
</dbReference>
<sequence>MSLHSFIVTHRNSICCTVFLLLTTIHSAYAAEGYATRYWDGCKPHCAWYTNANGNPVKSCNLYNEVNPLDTAYDYTASSCDGGDAYTCWNMAPQAISDSLSYGYAAVSADGATCGSCYQLTFTGAGYYNESDTGSVAIEGKQMILMATNIGYDVNGTQFDLLIPGGGVGAFNACSTQWSTDDLGEQYGGYLTECQYTYGYDDYDSLKSCVQNKCTTVFSQDGMEDLKAGCDWFVDWFALADNPKFEYQEVDCPSELTGIAYDVSYESDSDTDTDSDSDTNTESDSDSDSDTNTESDSDSDSSSTTETDSDSGSDTTTKTDSDSVSDSNNDSTSAGSISWLLVAFVPLLALRRKRLSL</sequence>
<evidence type="ECO:0000313" key="14">
    <source>
        <dbReference type="Proteomes" id="UP000295793"/>
    </source>
</evidence>
<keyword evidence="6" id="KW-0119">Carbohydrate metabolism</keyword>
<dbReference type="InterPro" id="IPR000334">
    <property type="entry name" value="Glyco_hydro_45"/>
</dbReference>
<keyword evidence="11" id="KW-0732">Signal</keyword>
<evidence type="ECO:0000256" key="6">
    <source>
        <dbReference type="ARBA" id="ARBA00023277"/>
    </source>
</evidence>
<keyword evidence="4" id="KW-0378">Hydrolase</keyword>
<dbReference type="GO" id="GO:0030245">
    <property type="term" value="P:cellulose catabolic process"/>
    <property type="evidence" value="ECO:0007669"/>
    <property type="project" value="UniProtKB-KW"/>
</dbReference>
<evidence type="ECO:0000256" key="8">
    <source>
        <dbReference type="ARBA" id="ARBA00023326"/>
    </source>
</evidence>
<feature type="compositionally biased region" description="Acidic residues" evidence="10">
    <location>
        <begin position="265"/>
        <end position="299"/>
    </location>
</feature>
<keyword evidence="7" id="KW-0326">Glycosidase</keyword>
<feature type="region of interest" description="Disordered" evidence="10">
    <location>
        <begin position="265"/>
        <end position="334"/>
    </location>
</feature>
<dbReference type="PANTHER" id="PTHR39730">
    <property type="entry name" value="ENDOGLUCANASE 1"/>
    <property type="match status" value="1"/>
</dbReference>
<keyword evidence="14" id="KW-1185">Reference proteome</keyword>
<dbReference type="InterPro" id="IPR020008">
    <property type="entry name" value="GlyGly_CTERM"/>
</dbReference>
<dbReference type="InterPro" id="IPR052288">
    <property type="entry name" value="GH45_Enzymes"/>
</dbReference>
<feature type="compositionally biased region" description="Low complexity" evidence="10">
    <location>
        <begin position="300"/>
        <end position="333"/>
    </location>
</feature>
<dbReference type="EMBL" id="SLZR01000022">
    <property type="protein sequence ID" value="TCS36769.1"/>
    <property type="molecule type" value="Genomic_DNA"/>
</dbReference>
<evidence type="ECO:0000256" key="3">
    <source>
        <dbReference type="ARBA" id="ARBA00012601"/>
    </source>
</evidence>
<dbReference type="Pfam" id="PF02015">
    <property type="entry name" value="Glyco_hydro_45"/>
    <property type="match status" value="1"/>
</dbReference>
<accession>A0A4R3HZ37</accession>
<comment type="caution">
    <text evidence="13">The sequence shown here is derived from an EMBL/GenBank/DDBJ whole genome shotgun (WGS) entry which is preliminary data.</text>
</comment>
<dbReference type="Gene3D" id="2.40.40.10">
    <property type="entry name" value="RlpA-like domain"/>
    <property type="match status" value="1"/>
</dbReference>
<evidence type="ECO:0000313" key="13">
    <source>
        <dbReference type="EMBL" id="TCS36769.1"/>
    </source>
</evidence>
<organism evidence="13 14">
    <name type="scientific">Reinekea marinisedimentorum</name>
    <dbReference type="NCBI Taxonomy" id="230495"/>
    <lineage>
        <taxon>Bacteria</taxon>
        <taxon>Pseudomonadati</taxon>
        <taxon>Pseudomonadota</taxon>
        <taxon>Gammaproteobacteria</taxon>
        <taxon>Oceanospirillales</taxon>
        <taxon>Saccharospirillaceae</taxon>
        <taxon>Reinekea</taxon>
    </lineage>
</organism>
<evidence type="ECO:0000256" key="2">
    <source>
        <dbReference type="ARBA" id="ARBA00007793"/>
    </source>
</evidence>
<comment type="catalytic activity">
    <reaction evidence="1 9">
        <text>Endohydrolysis of (1-&gt;4)-beta-D-glucosidic linkages in cellulose, lichenin and cereal beta-D-glucans.</text>
        <dbReference type="EC" id="3.2.1.4"/>
    </reaction>
</comment>
<evidence type="ECO:0000256" key="5">
    <source>
        <dbReference type="ARBA" id="ARBA00023001"/>
    </source>
</evidence>
<evidence type="ECO:0000256" key="9">
    <source>
        <dbReference type="PROSITE-ProRule" id="PRU10069"/>
    </source>
</evidence>
<feature type="domain" description="Glycosyl hydrolases family 45 active site" evidence="12">
    <location>
        <begin position="35"/>
        <end position="46"/>
    </location>
</feature>
<feature type="chain" id="PRO_5020273525" description="Cellulase" evidence="11">
    <location>
        <begin position="31"/>
        <end position="357"/>
    </location>
</feature>
<dbReference type="EC" id="3.2.1.4" evidence="3 9"/>
<evidence type="ECO:0000256" key="1">
    <source>
        <dbReference type="ARBA" id="ARBA00000966"/>
    </source>
</evidence>
<feature type="signal peptide" evidence="11">
    <location>
        <begin position="1"/>
        <end position="30"/>
    </location>
</feature>
<dbReference type="InterPro" id="IPR036908">
    <property type="entry name" value="RlpA-like_sf"/>
</dbReference>
<dbReference type="Proteomes" id="UP000295793">
    <property type="component" value="Unassembled WGS sequence"/>
</dbReference>
<dbReference type="AlphaFoldDB" id="A0A4R3HZ37"/>
<protein>
    <recommendedName>
        <fullName evidence="3 9">Cellulase</fullName>
        <ecNumber evidence="3 9">3.2.1.4</ecNumber>
    </recommendedName>
</protein>
<evidence type="ECO:0000259" key="12">
    <source>
        <dbReference type="PROSITE" id="PS01140"/>
    </source>
</evidence>
<comment type="similarity">
    <text evidence="2">Belongs to the glycosyl hydrolase 45 (cellulase K) family.</text>
</comment>
<evidence type="ECO:0000256" key="7">
    <source>
        <dbReference type="ARBA" id="ARBA00023295"/>
    </source>
</evidence>
<feature type="active site" description="Nucleophile" evidence="9">
    <location>
        <position position="40"/>
    </location>
</feature>
<evidence type="ECO:0000256" key="11">
    <source>
        <dbReference type="SAM" id="SignalP"/>
    </source>
</evidence>
<dbReference type="GO" id="GO:0008810">
    <property type="term" value="F:cellulase activity"/>
    <property type="evidence" value="ECO:0007669"/>
    <property type="project" value="UniProtKB-EC"/>
</dbReference>
<dbReference type="PROSITE" id="PS01140">
    <property type="entry name" value="GLYCOSYL_HYDROL_F45"/>
    <property type="match status" value="1"/>
</dbReference>
<keyword evidence="5" id="KW-0136">Cellulose degradation</keyword>
<evidence type="ECO:0000256" key="4">
    <source>
        <dbReference type="ARBA" id="ARBA00022801"/>
    </source>
</evidence>
<name>A0A4R3HZ37_9GAMM</name>
<dbReference type="SUPFAM" id="SSF50685">
    <property type="entry name" value="Barwin-like endoglucanases"/>
    <property type="match status" value="1"/>
</dbReference>
<gene>
    <name evidence="13" type="ORF">BCF53_12243</name>
</gene>
<proteinExistence type="inferred from homology"/>
<dbReference type="RefSeq" id="WP_207902771.1">
    <property type="nucleotide sequence ID" value="NZ_SLZR01000022.1"/>
</dbReference>
<reference evidence="13 14" key="1">
    <citation type="submission" date="2019-03" db="EMBL/GenBank/DDBJ databases">
        <title>Genomic Encyclopedia of Archaeal and Bacterial Type Strains, Phase II (KMG-II): from individual species to whole genera.</title>
        <authorList>
            <person name="Goeker M."/>
        </authorList>
    </citation>
    <scope>NUCLEOTIDE SEQUENCE [LARGE SCALE GENOMIC DNA]</scope>
    <source>
        <strain evidence="13 14">DSM 15388</strain>
    </source>
</reference>